<feature type="compositionally biased region" description="Polar residues" evidence="1">
    <location>
        <begin position="372"/>
        <end position="388"/>
    </location>
</feature>
<dbReference type="RefSeq" id="WP_342696636.1">
    <property type="nucleotide sequence ID" value="NZ_JBCGDO010000018.1"/>
</dbReference>
<evidence type="ECO:0000256" key="2">
    <source>
        <dbReference type="SAM" id="SignalP"/>
    </source>
</evidence>
<sequence>MMKNLVLFLSVLLSLNGYAQNEPEALGLPGDNLNLFAVLDVFQKSKTLEEFEKSLNDESKKLNNLDLNNDSKVDYIRVVSEKEGTATLVILQVFVSEKEKQDVAVITVSKDAKDQIAVQVIGNETLYGKDYIVEPNASQVAGTPNPGYTGGGTTIINNTTNNYNTTNNTTTNNNDNNNGNFASVGAWPIVTFMFSPMFVPYNSPFYWGYYPPYWNPWSPMYFNNYWGYHGHFYGNGFYRRSPVIVNNHYYNGYYPRRNNSVIVVNTTRNNGYRNTYNGVNYRRPDAPSQSTRPTTTTGTRPSTRPTSTNVSGTRPSTRPTSTNVSGTRPATRPTSTNISGTRPATRPTSVNTSGTRPSSRPTSTTMSGTRSATRPTSVNTPSSRQTPRSASGSPRSSGASSKSTSGQSAGSTRAGGR</sequence>
<organism evidence="3 4">
    <name type="scientific">Flavobacterium aureirubrum</name>
    <dbReference type="NCBI Taxonomy" id="3133147"/>
    <lineage>
        <taxon>Bacteria</taxon>
        <taxon>Pseudomonadati</taxon>
        <taxon>Bacteroidota</taxon>
        <taxon>Flavobacteriia</taxon>
        <taxon>Flavobacteriales</taxon>
        <taxon>Flavobacteriaceae</taxon>
        <taxon>Flavobacterium</taxon>
    </lineage>
</organism>
<comment type="caution">
    <text evidence="3">The sequence shown here is derived from an EMBL/GenBank/DDBJ whole genome shotgun (WGS) entry which is preliminary data.</text>
</comment>
<proteinExistence type="predicted"/>
<feature type="compositionally biased region" description="Polar residues" evidence="1">
    <location>
        <begin position="323"/>
        <end position="351"/>
    </location>
</feature>
<dbReference type="Proteomes" id="UP001460072">
    <property type="component" value="Unassembled WGS sequence"/>
</dbReference>
<keyword evidence="4" id="KW-1185">Reference proteome</keyword>
<evidence type="ECO:0000313" key="3">
    <source>
        <dbReference type="EMBL" id="MEM0543440.1"/>
    </source>
</evidence>
<reference evidence="3 4" key="1">
    <citation type="submission" date="2024-03" db="EMBL/GenBank/DDBJ databases">
        <title>Two novel species of the genus Flavobacterium exhibiting potentially degradation of complex polysaccharides.</title>
        <authorList>
            <person name="Lian X."/>
        </authorList>
    </citation>
    <scope>NUCLEOTIDE SEQUENCE [LARGE SCALE GENOMIC DNA]</scope>
    <source>
        <strain evidence="4">j3</strain>
    </source>
</reference>
<evidence type="ECO:0000256" key="1">
    <source>
        <dbReference type="SAM" id="MobiDB-lite"/>
    </source>
</evidence>
<feature type="chain" id="PRO_5047378292" description="DUF3300 domain-containing protein" evidence="2">
    <location>
        <begin position="20"/>
        <end position="417"/>
    </location>
</feature>
<evidence type="ECO:0008006" key="5">
    <source>
        <dbReference type="Google" id="ProtNLM"/>
    </source>
</evidence>
<feature type="compositionally biased region" description="Low complexity" evidence="1">
    <location>
        <begin position="389"/>
        <end position="411"/>
    </location>
</feature>
<keyword evidence="2" id="KW-0732">Signal</keyword>
<name>A0ABU9NA53_9FLAO</name>
<feature type="signal peptide" evidence="2">
    <location>
        <begin position="1"/>
        <end position="19"/>
    </location>
</feature>
<feature type="compositionally biased region" description="Low complexity" evidence="1">
    <location>
        <begin position="270"/>
        <end position="281"/>
    </location>
</feature>
<dbReference type="EMBL" id="JBCGDO010000018">
    <property type="protein sequence ID" value="MEM0543440.1"/>
    <property type="molecule type" value="Genomic_DNA"/>
</dbReference>
<feature type="region of interest" description="Disordered" evidence="1">
    <location>
        <begin position="270"/>
        <end position="417"/>
    </location>
</feature>
<feature type="compositionally biased region" description="Low complexity" evidence="1">
    <location>
        <begin position="352"/>
        <end position="371"/>
    </location>
</feature>
<accession>A0ABU9NA53</accession>
<evidence type="ECO:0000313" key="4">
    <source>
        <dbReference type="Proteomes" id="UP001460072"/>
    </source>
</evidence>
<gene>
    <name evidence="3" type="ORF">WFZ85_12500</name>
</gene>
<protein>
    <recommendedName>
        <fullName evidence="5">DUF3300 domain-containing protein</fullName>
    </recommendedName>
</protein>
<feature type="compositionally biased region" description="Low complexity" evidence="1">
    <location>
        <begin position="290"/>
        <end position="322"/>
    </location>
</feature>